<dbReference type="PANTHER" id="PTHR33164">
    <property type="entry name" value="TRANSCRIPTIONAL REGULATOR, MARR FAMILY"/>
    <property type="match status" value="1"/>
</dbReference>
<name>A0ABQ5U7A4_9PROT</name>
<dbReference type="InterPro" id="IPR000835">
    <property type="entry name" value="HTH_MarR-typ"/>
</dbReference>
<evidence type="ECO:0000313" key="3">
    <source>
        <dbReference type="Proteomes" id="UP001161409"/>
    </source>
</evidence>
<dbReference type="SMART" id="SM00347">
    <property type="entry name" value="HTH_MARR"/>
    <property type="match status" value="1"/>
</dbReference>
<protein>
    <submittedName>
        <fullName evidence="2">MarR family transcriptional regulator</fullName>
    </submittedName>
</protein>
<proteinExistence type="predicted"/>
<feature type="domain" description="HTH marR-type" evidence="1">
    <location>
        <begin position="6"/>
        <end position="141"/>
    </location>
</feature>
<dbReference type="Pfam" id="PF12802">
    <property type="entry name" value="MarR_2"/>
    <property type="match status" value="1"/>
</dbReference>
<comment type="caution">
    <text evidence="2">The sequence shown here is derived from an EMBL/GenBank/DDBJ whole genome shotgun (WGS) entry which is preliminary data.</text>
</comment>
<dbReference type="InterPro" id="IPR036390">
    <property type="entry name" value="WH_DNA-bd_sf"/>
</dbReference>
<sequence>MIDDLSNRLFFRLYQTANLLNKVGTRALDAEQVTTQQWSILGALSRDSAKDGMTVSQLCAYLQVSRQNMAGLLGRLEERGVITRSVDPDDLRSRRIRLTEKGAALWQTITPLIEAFYDTALSRLSYDDRVSLVHFLNILLKTMQEMDRPPAGQPNTP</sequence>
<dbReference type="InterPro" id="IPR036388">
    <property type="entry name" value="WH-like_DNA-bd_sf"/>
</dbReference>
<dbReference type="EMBL" id="BSNF01000010">
    <property type="protein sequence ID" value="GLQ08025.1"/>
    <property type="molecule type" value="Genomic_DNA"/>
</dbReference>
<organism evidence="2 3">
    <name type="scientific">Sneathiella chinensis</name>
    <dbReference type="NCBI Taxonomy" id="349750"/>
    <lineage>
        <taxon>Bacteria</taxon>
        <taxon>Pseudomonadati</taxon>
        <taxon>Pseudomonadota</taxon>
        <taxon>Alphaproteobacteria</taxon>
        <taxon>Sneathiellales</taxon>
        <taxon>Sneathiellaceae</taxon>
        <taxon>Sneathiella</taxon>
    </lineage>
</organism>
<dbReference type="Gene3D" id="1.10.10.10">
    <property type="entry name" value="Winged helix-like DNA-binding domain superfamily/Winged helix DNA-binding domain"/>
    <property type="match status" value="1"/>
</dbReference>
<accession>A0ABQ5U7A4</accession>
<dbReference type="PROSITE" id="PS50995">
    <property type="entry name" value="HTH_MARR_2"/>
    <property type="match status" value="1"/>
</dbReference>
<dbReference type="SUPFAM" id="SSF46785">
    <property type="entry name" value="Winged helix' DNA-binding domain"/>
    <property type="match status" value="1"/>
</dbReference>
<keyword evidence="3" id="KW-1185">Reference proteome</keyword>
<reference evidence="2" key="1">
    <citation type="journal article" date="2014" name="Int. J. Syst. Evol. Microbiol.">
        <title>Complete genome of a new Firmicutes species belonging to the dominant human colonic microbiota ('Ruminococcus bicirculans') reveals two chromosomes and a selective capacity to utilize plant glucans.</title>
        <authorList>
            <consortium name="NISC Comparative Sequencing Program"/>
            <person name="Wegmann U."/>
            <person name="Louis P."/>
            <person name="Goesmann A."/>
            <person name="Henrissat B."/>
            <person name="Duncan S.H."/>
            <person name="Flint H.J."/>
        </authorList>
    </citation>
    <scope>NUCLEOTIDE SEQUENCE</scope>
    <source>
        <strain evidence="2">NBRC 103408</strain>
    </source>
</reference>
<reference evidence="2" key="2">
    <citation type="submission" date="2023-01" db="EMBL/GenBank/DDBJ databases">
        <title>Draft genome sequence of Sneathiella chinensis strain NBRC 103408.</title>
        <authorList>
            <person name="Sun Q."/>
            <person name="Mori K."/>
        </authorList>
    </citation>
    <scope>NUCLEOTIDE SEQUENCE</scope>
    <source>
        <strain evidence="2">NBRC 103408</strain>
    </source>
</reference>
<dbReference type="PRINTS" id="PR00598">
    <property type="entry name" value="HTHMARR"/>
</dbReference>
<dbReference type="RefSeq" id="WP_169560096.1">
    <property type="nucleotide sequence ID" value="NZ_BSNF01000010.1"/>
</dbReference>
<evidence type="ECO:0000313" key="2">
    <source>
        <dbReference type="EMBL" id="GLQ08025.1"/>
    </source>
</evidence>
<dbReference type="Proteomes" id="UP001161409">
    <property type="component" value="Unassembled WGS sequence"/>
</dbReference>
<dbReference type="InterPro" id="IPR039422">
    <property type="entry name" value="MarR/SlyA-like"/>
</dbReference>
<evidence type="ECO:0000259" key="1">
    <source>
        <dbReference type="PROSITE" id="PS50995"/>
    </source>
</evidence>
<gene>
    <name evidence="2" type="ORF">GCM10007924_32470</name>
</gene>
<dbReference type="PANTHER" id="PTHR33164:SF43">
    <property type="entry name" value="HTH-TYPE TRANSCRIPTIONAL REPRESSOR YETL"/>
    <property type="match status" value="1"/>
</dbReference>